<reference evidence="1 2" key="1">
    <citation type="submission" date="2020-04" db="EMBL/GenBank/DDBJ databases">
        <title>Perkinsus chesapeaki whole genome sequence.</title>
        <authorList>
            <person name="Bogema D.R."/>
        </authorList>
    </citation>
    <scope>NUCLEOTIDE SEQUENCE [LARGE SCALE GENOMIC DNA]</scope>
    <source>
        <strain evidence="1">ATCC PRA-425</strain>
    </source>
</reference>
<gene>
    <name evidence="1" type="ORF">FOL47_003591</name>
</gene>
<proteinExistence type="predicted"/>
<protein>
    <submittedName>
        <fullName evidence="1">Uncharacterized protein</fullName>
    </submittedName>
</protein>
<accession>A0A7J6KN25</accession>
<dbReference type="AlphaFoldDB" id="A0A7J6KN25"/>
<evidence type="ECO:0000313" key="1">
    <source>
        <dbReference type="EMBL" id="KAF4648222.1"/>
    </source>
</evidence>
<dbReference type="Proteomes" id="UP000591131">
    <property type="component" value="Unassembled WGS sequence"/>
</dbReference>
<keyword evidence="2" id="KW-1185">Reference proteome</keyword>
<name>A0A7J6KN25_PERCH</name>
<evidence type="ECO:0000313" key="2">
    <source>
        <dbReference type="Proteomes" id="UP000591131"/>
    </source>
</evidence>
<dbReference type="EMBL" id="JAAPAO010002112">
    <property type="protein sequence ID" value="KAF4648222.1"/>
    <property type="molecule type" value="Genomic_DNA"/>
</dbReference>
<feature type="non-terminal residue" evidence="1">
    <location>
        <position position="285"/>
    </location>
</feature>
<comment type="caution">
    <text evidence="1">The sequence shown here is derived from an EMBL/GenBank/DDBJ whole genome shotgun (WGS) entry which is preliminary data.</text>
</comment>
<feature type="non-terminal residue" evidence="1">
    <location>
        <position position="1"/>
    </location>
</feature>
<sequence>AVATPAVIKGSRRFNLVNLYSHDRGVQLHGGSDSLSLGVLEEQHGELPPPAQTRTFRFTWWIPVLRLPNYDPFLESRMIVSMMTTTFTTFGQLYEQAQFFNKIRILRALHALSTTKPSYYFFSDFNVLGPTLIQETTFFENVKLNDEFVVITDDLSVPVLLGCPTLIKLKATIKLSSAGMHVITNDCHDNIIYSNKKMVRFDEPPTVVSDDFDRDYIYTDYKVNHVYQLLLGRANSTSMLSNDILYNVIYPNATIYPGDDSPGGQGDCNHSEKDPTTNYYVHYSV</sequence>
<organism evidence="1 2">
    <name type="scientific">Perkinsus chesapeaki</name>
    <name type="common">Clam parasite</name>
    <name type="synonym">Perkinsus andrewsi</name>
    <dbReference type="NCBI Taxonomy" id="330153"/>
    <lineage>
        <taxon>Eukaryota</taxon>
        <taxon>Sar</taxon>
        <taxon>Alveolata</taxon>
        <taxon>Perkinsozoa</taxon>
        <taxon>Perkinsea</taxon>
        <taxon>Perkinsida</taxon>
        <taxon>Perkinsidae</taxon>
        <taxon>Perkinsus</taxon>
    </lineage>
</organism>